<dbReference type="AlphaFoldDB" id="A0A0K0FLT8"/>
<keyword evidence="2" id="KW-1185">Reference proteome</keyword>
<keyword evidence="1" id="KW-0732">Signal</keyword>
<dbReference type="Proteomes" id="UP000035680">
    <property type="component" value="Unassembled WGS sequence"/>
</dbReference>
<proteinExistence type="predicted"/>
<accession>A0A0K0FLT8</accession>
<dbReference type="WBParaSite" id="SVE_1000125566.1">
    <property type="protein sequence ID" value="SVE_1000125566.1"/>
    <property type="gene ID" value="SVE_1000125566"/>
</dbReference>
<sequence>MIQFWFFLKIIFILYHVHLKRISNLQHIHKFSLPQIMDGLKSSLLKDHILMIVKFKHGWILKRLFMFMIP</sequence>
<evidence type="ECO:0000313" key="3">
    <source>
        <dbReference type="WBParaSite" id="SVE_1000125566.1"/>
    </source>
</evidence>
<reference evidence="3" key="2">
    <citation type="submission" date="2015-08" db="UniProtKB">
        <authorList>
            <consortium name="WormBaseParasite"/>
        </authorList>
    </citation>
    <scope>IDENTIFICATION</scope>
</reference>
<evidence type="ECO:0000256" key="1">
    <source>
        <dbReference type="SAM" id="SignalP"/>
    </source>
</evidence>
<evidence type="ECO:0000313" key="2">
    <source>
        <dbReference type="Proteomes" id="UP000035680"/>
    </source>
</evidence>
<reference evidence="2" key="1">
    <citation type="submission" date="2014-07" db="EMBL/GenBank/DDBJ databases">
        <authorList>
            <person name="Martin A.A"/>
            <person name="De Silva N."/>
        </authorList>
    </citation>
    <scope>NUCLEOTIDE SEQUENCE</scope>
</reference>
<feature type="signal peptide" evidence="1">
    <location>
        <begin position="1"/>
        <end position="19"/>
    </location>
</feature>
<feature type="chain" id="PRO_5005329847" evidence="1">
    <location>
        <begin position="20"/>
        <end position="70"/>
    </location>
</feature>
<protein>
    <submittedName>
        <fullName evidence="3">Secreted protein</fullName>
    </submittedName>
</protein>
<organism evidence="2 3">
    <name type="scientific">Strongyloides venezuelensis</name>
    <name type="common">Threadworm</name>
    <dbReference type="NCBI Taxonomy" id="75913"/>
    <lineage>
        <taxon>Eukaryota</taxon>
        <taxon>Metazoa</taxon>
        <taxon>Ecdysozoa</taxon>
        <taxon>Nematoda</taxon>
        <taxon>Chromadorea</taxon>
        <taxon>Rhabditida</taxon>
        <taxon>Tylenchina</taxon>
        <taxon>Panagrolaimomorpha</taxon>
        <taxon>Strongyloidoidea</taxon>
        <taxon>Strongyloididae</taxon>
        <taxon>Strongyloides</taxon>
    </lineage>
</organism>
<name>A0A0K0FLT8_STRVS</name>